<accession>A0A4Q7LXW0</accession>
<dbReference type="PANTHER" id="PTHR38695:SF1">
    <property type="entry name" value="AMINO ACID PERMEASE_ SLC12A DOMAIN-CONTAINING PROTEIN"/>
    <property type="match status" value="1"/>
</dbReference>
<dbReference type="RefSeq" id="WP_221625038.1">
    <property type="nucleotide sequence ID" value="NZ_SGWW01000001.1"/>
</dbReference>
<evidence type="ECO:0000313" key="3">
    <source>
        <dbReference type="EMBL" id="RZS59531.1"/>
    </source>
</evidence>
<dbReference type="PANTHER" id="PTHR38695">
    <property type="entry name" value="AMINO ACID PERMEASE_ SLC12A DOMAIN-CONTAINING PROTEIN"/>
    <property type="match status" value="1"/>
</dbReference>
<dbReference type="EMBL" id="SGWW01000001">
    <property type="protein sequence ID" value="RZS59531.1"/>
    <property type="molecule type" value="Genomic_DNA"/>
</dbReference>
<feature type="domain" description="Luciferase" evidence="2">
    <location>
        <begin position="83"/>
        <end position="146"/>
    </location>
</feature>
<reference evidence="3 4" key="1">
    <citation type="journal article" date="2015" name="Stand. Genomic Sci.">
        <title>Genomic Encyclopedia of Bacterial and Archaeal Type Strains, Phase III: the genomes of soil and plant-associated and newly described type strains.</title>
        <authorList>
            <person name="Whitman W.B."/>
            <person name="Woyke T."/>
            <person name="Klenk H.P."/>
            <person name="Zhou Y."/>
            <person name="Lilburn T.G."/>
            <person name="Beck B.J."/>
            <person name="De Vos P."/>
            <person name="Vandamme P."/>
            <person name="Eisen J.A."/>
            <person name="Garrity G."/>
            <person name="Hugenholtz P."/>
            <person name="Kyrpides N.C."/>
        </authorList>
    </citation>
    <scope>NUCLEOTIDE SEQUENCE [LARGE SCALE GENOMIC DNA]</scope>
    <source>
        <strain evidence="3 4">CV2</strain>
    </source>
</reference>
<dbReference type="Pfam" id="PF17648">
    <property type="entry name" value="Luciferase"/>
    <property type="match status" value="1"/>
</dbReference>
<evidence type="ECO:0000256" key="1">
    <source>
        <dbReference type="SAM" id="MobiDB-lite"/>
    </source>
</evidence>
<feature type="region of interest" description="Disordered" evidence="1">
    <location>
        <begin position="1"/>
        <end position="26"/>
    </location>
</feature>
<dbReference type="AlphaFoldDB" id="A0A4Q7LXW0"/>
<feature type="compositionally biased region" description="Basic and acidic residues" evidence="1">
    <location>
        <begin position="1"/>
        <end position="11"/>
    </location>
</feature>
<gene>
    <name evidence="3" type="ORF">EV141_0760</name>
</gene>
<comment type="caution">
    <text evidence="3">The sequence shown here is derived from an EMBL/GenBank/DDBJ whole genome shotgun (WGS) entry which is preliminary data.</text>
</comment>
<evidence type="ECO:0000313" key="4">
    <source>
        <dbReference type="Proteomes" id="UP000293519"/>
    </source>
</evidence>
<name>A0A4Q7LXW0_9MICO</name>
<dbReference type="InterPro" id="IPR048273">
    <property type="entry name" value="Luciferase"/>
</dbReference>
<organism evidence="3 4">
    <name type="scientific">Microcella putealis</name>
    <dbReference type="NCBI Taxonomy" id="337005"/>
    <lineage>
        <taxon>Bacteria</taxon>
        <taxon>Bacillati</taxon>
        <taxon>Actinomycetota</taxon>
        <taxon>Actinomycetes</taxon>
        <taxon>Micrococcales</taxon>
        <taxon>Microbacteriaceae</taxon>
        <taxon>Microcella</taxon>
    </lineage>
</organism>
<dbReference type="Proteomes" id="UP000293519">
    <property type="component" value="Unassembled WGS sequence"/>
</dbReference>
<evidence type="ECO:0000259" key="2">
    <source>
        <dbReference type="Pfam" id="PF17648"/>
    </source>
</evidence>
<proteinExistence type="predicted"/>
<keyword evidence="4" id="KW-1185">Reference proteome</keyword>
<dbReference type="InterPro" id="IPR040841">
    <property type="entry name" value="Luciferase_dom"/>
</dbReference>
<protein>
    <recommendedName>
        <fullName evidence="2">Luciferase domain-containing protein</fullName>
    </recommendedName>
</protein>
<sequence>MTALHPRDGQRPRVSTDGPQRQLDQQAPPAVWGELVAAVFALPGVVEGHSAVSPASSRAVHLTGIALPVEPRRSLAPVDARFEPVHLHGVDDTSLHLVLDPARSAELVDLGWAEPHQYEDWGTEFLVYGPRDERELAVIVDIVRESIAWATAPADSVS</sequence>